<feature type="region of interest" description="Disordered" evidence="2">
    <location>
        <begin position="1"/>
        <end position="80"/>
    </location>
</feature>
<dbReference type="PROSITE" id="PS50103">
    <property type="entry name" value="ZF_C3H1"/>
    <property type="match status" value="1"/>
</dbReference>
<comment type="caution">
    <text evidence="4">The sequence shown here is derived from an EMBL/GenBank/DDBJ whole genome shotgun (WGS) entry which is preliminary data.</text>
</comment>
<evidence type="ECO:0000313" key="4">
    <source>
        <dbReference type="EMBL" id="KAF2100474.1"/>
    </source>
</evidence>
<reference evidence="4" key="1">
    <citation type="journal article" date="2020" name="Stud. Mycol.">
        <title>101 Dothideomycetes genomes: a test case for predicting lifestyles and emergence of pathogens.</title>
        <authorList>
            <person name="Haridas S."/>
            <person name="Albert R."/>
            <person name="Binder M."/>
            <person name="Bloem J."/>
            <person name="Labutti K."/>
            <person name="Salamov A."/>
            <person name="Andreopoulos B."/>
            <person name="Baker S."/>
            <person name="Barry K."/>
            <person name="Bills G."/>
            <person name="Bluhm B."/>
            <person name="Cannon C."/>
            <person name="Castanera R."/>
            <person name="Culley D."/>
            <person name="Daum C."/>
            <person name="Ezra D."/>
            <person name="Gonzalez J."/>
            <person name="Henrissat B."/>
            <person name="Kuo A."/>
            <person name="Liang C."/>
            <person name="Lipzen A."/>
            <person name="Lutzoni F."/>
            <person name="Magnuson J."/>
            <person name="Mondo S."/>
            <person name="Nolan M."/>
            <person name="Ohm R."/>
            <person name="Pangilinan J."/>
            <person name="Park H.-J."/>
            <person name="Ramirez L."/>
            <person name="Alfaro M."/>
            <person name="Sun H."/>
            <person name="Tritt A."/>
            <person name="Yoshinaga Y."/>
            <person name="Zwiers L.-H."/>
            <person name="Turgeon B."/>
            <person name="Goodwin S."/>
            <person name="Spatafora J."/>
            <person name="Crous P."/>
            <person name="Grigoriev I."/>
        </authorList>
    </citation>
    <scope>NUCLEOTIDE SEQUENCE</scope>
    <source>
        <strain evidence="4">CBS 133067</strain>
    </source>
</reference>
<evidence type="ECO:0000256" key="1">
    <source>
        <dbReference type="PROSITE-ProRule" id="PRU00723"/>
    </source>
</evidence>
<evidence type="ECO:0000313" key="5">
    <source>
        <dbReference type="Proteomes" id="UP000799772"/>
    </source>
</evidence>
<dbReference type="InterPro" id="IPR000571">
    <property type="entry name" value="Znf_CCCH"/>
</dbReference>
<feature type="zinc finger region" description="C3H1-type" evidence="1">
    <location>
        <begin position="83"/>
        <end position="111"/>
    </location>
</feature>
<evidence type="ECO:0000259" key="3">
    <source>
        <dbReference type="PROSITE" id="PS50103"/>
    </source>
</evidence>
<dbReference type="GO" id="GO:0008270">
    <property type="term" value="F:zinc ion binding"/>
    <property type="evidence" value="ECO:0007669"/>
    <property type="project" value="UniProtKB-KW"/>
</dbReference>
<keyword evidence="1" id="KW-0863">Zinc-finger</keyword>
<organism evidence="4 5">
    <name type="scientific">Rhizodiscina lignyota</name>
    <dbReference type="NCBI Taxonomy" id="1504668"/>
    <lineage>
        <taxon>Eukaryota</taxon>
        <taxon>Fungi</taxon>
        <taxon>Dikarya</taxon>
        <taxon>Ascomycota</taxon>
        <taxon>Pezizomycotina</taxon>
        <taxon>Dothideomycetes</taxon>
        <taxon>Pleosporomycetidae</taxon>
        <taxon>Aulographales</taxon>
        <taxon>Rhizodiscinaceae</taxon>
        <taxon>Rhizodiscina</taxon>
    </lineage>
</organism>
<sequence>MFSFHDRQNPRRRAPSNTGRPTDLTVKMEKMEEDEEFMSAAPPYPRGRQYLGPPAGQMHPDQAYAPASPDPLANNSGEEPSAYSKQWTCPFWAMGRCEKSAEVCPMAHYSTGVRVRLFDFEGDNTANTAGGFAPAAPTPPAGIRPHTHGIHTARSYMQPTNTTADALMAKEAIIFRREGTVRSAEDSCLHVVTRARKLLDDFDQLVAELSTDAQNTLRMLNGRRDQVLNVLHSQESEGSGEAGNMLLNATDAMVGGLTALEEKTEEVDKSILGKLRKEIGELQKLVAATQK</sequence>
<evidence type="ECO:0000256" key="2">
    <source>
        <dbReference type="SAM" id="MobiDB-lite"/>
    </source>
</evidence>
<dbReference type="AlphaFoldDB" id="A0A9P4IJJ7"/>
<gene>
    <name evidence="4" type="ORF">NA57DRAFT_54559</name>
</gene>
<keyword evidence="5" id="KW-1185">Reference proteome</keyword>
<accession>A0A9P4IJJ7</accession>
<keyword evidence="1" id="KW-0862">Zinc</keyword>
<keyword evidence="1" id="KW-0479">Metal-binding</keyword>
<proteinExistence type="predicted"/>
<protein>
    <recommendedName>
        <fullName evidence="3">C3H1-type domain-containing protein</fullName>
    </recommendedName>
</protein>
<feature type="domain" description="C3H1-type" evidence="3">
    <location>
        <begin position="83"/>
        <end position="111"/>
    </location>
</feature>
<dbReference type="Proteomes" id="UP000799772">
    <property type="component" value="Unassembled WGS sequence"/>
</dbReference>
<name>A0A9P4IJJ7_9PEZI</name>
<dbReference type="EMBL" id="ML978124">
    <property type="protein sequence ID" value="KAF2100474.1"/>
    <property type="molecule type" value="Genomic_DNA"/>
</dbReference>